<evidence type="ECO:0000313" key="2">
    <source>
        <dbReference type="EMBL" id="KAH6881164.1"/>
    </source>
</evidence>
<reference evidence="2 3" key="1">
    <citation type="journal article" date="2021" name="Nat. Commun.">
        <title>Genetic determinants of endophytism in the Arabidopsis root mycobiome.</title>
        <authorList>
            <person name="Mesny F."/>
            <person name="Miyauchi S."/>
            <person name="Thiergart T."/>
            <person name="Pickel B."/>
            <person name="Atanasova L."/>
            <person name="Karlsson M."/>
            <person name="Huettel B."/>
            <person name="Barry K.W."/>
            <person name="Haridas S."/>
            <person name="Chen C."/>
            <person name="Bauer D."/>
            <person name="Andreopoulos W."/>
            <person name="Pangilinan J."/>
            <person name="LaButti K."/>
            <person name="Riley R."/>
            <person name="Lipzen A."/>
            <person name="Clum A."/>
            <person name="Drula E."/>
            <person name="Henrissat B."/>
            <person name="Kohler A."/>
            <person name="Grigoriev I.V."/>
            <person name="Martin F.M."/>
            <person name="Hacquard S."/>
        </authorList>
    </citation>
    <scope>NUCLEOTIDE SEQUENCE [LARGE SCALE GENOMIC DNA]</scope>
    <source>
        <strain evidence="2 3">MPI-CAGE-CH-0241</strain>
    </source>
</reference>
<accession>A0A9P8VXB0</accession>
<evidence type="ECO:0000256" key="1">
    <source>
        <dbReference type="SAM" id="MobiDB-lite"/>
    </source>
</evidence>
<sequence>MATPSLSTGQPVDSHVNGCRLRTAHSKPIRRVEPRYLPPENPSADHRPSSKDSTCMEKLSIALETISIWFCIPEYKDLEIGQPSIEEDNLPNMVTPSQENIQAERAKCIIARFRDSCLAAARQCAVSGMCSDIWRGYTARHTNQAGQIIKSKCVRVTFSVTKPRRPGWSKYFR</sequence>
<protein>
    <submittedName>
        <fullName evidence="2">Uncharacterized protein</fullName>
    </submittedName>
</protein>
<evidence type="ECO:0000313" key="3">
    <source>
        <dbReference type="Proteomes" id="UP000777438"/>
    </source>
</evidence>
<organism evidence="2 3">
    <name type="scientific">Thelonectria olida</name>
    <dbReference type="NCBI Taxonomy" id="1576542"/>
    <lineage>
        <taxon>Eukaryota</taxon>
        <taxon>Fungi</taxon>
        <taxon>Dikarya</taxon>
        <taxon>Ascomycota</taxon>
        <taxon>Pezizomycotina</taxon>
        <taxon>Sordariomycetes</taxon>
        <taxon>Hypocreomycetidae</taxon>
        <taxon>Hypocreales</taxon>
        <taxon>Nectriaceae</taxon>
        <taxon>Thelonectria</taxon>
    </lineage>
</organism>
<keyword evidence="3" id="KW-1185">Reference proteome</keyword>
<comment type="caution">
    <text evidence="2">The sequence shown here is derived from an EMBL/GenBank/DDBJ whole genome shotgun (WGS) entry which is preliminary data.</text>
</comment>
<feature type="region of interest" description="Disordered" evidence="1">
    <location>
        <begin position="1"/>
        <end position="52"/>
    </location>
</feature>
<gene>
    <name evidence="2" type="ORF">B0T10DRAFT_581067</name>
</gene>
<name>A0A9P8VXB0_9HYPO</name>
<feature type="compositionally biased region" description="Polar residues" evidence="1">
    <location>
        <begin position="1"/>
        <end position="11"/>
    </location>
</feature>
<dbReference type="AlphaFoldDB" id="A0A9P8VXB0"/>
<dbReference type="Proteomes" id="UP000777438">
    <property type="component" value="Unassembled WGS sequence"/>
</dbReference>
<dbReference type="EMBL" id="JAGPYM010000024">
    <property type="protein sequence ID" value="KAH6881164.1"/>
    <property type="molecule type" value="Genomic_DNA"/>
</dbReference>
<proteinExistence type="predicted"/>
<dbReference type="OrthoDB" id="2142759at2759"/>